<feature type="compositionally biased region" description="Basic and acidic residues" evidence="1">
    <location>
        <begin position="37"/>
        <end position="47"/>
    </location>
</feature>
<keyword evidence="3" id="KW-1185">Reference proteome</keyword>
<evidence type="ECO:0000256" key="1">
    <source>
        <dbReference type="SAM" id="MobiDB-lite"/>
    </source>
</evidence>
<protein>
    <submittedName>
        <fullName evidence="2">Uncharacterized protein</fullName>
    </submittedName>
</protein>
<dbReference type="AlphaFoldDB" id="A0A2A6C5T7"/>
<accession>A0A2A6C5T7</accession>
<dbReference type="EnsemblMetazoa" id="PPA43727.1">
    <property type="protein sequence ID" value="PPA43727.1"/>
    <property type="gene ID" value="WBGene00282096"/>
</dbReference>
<reference evidence="3" key="1">
    <citation type="journal article" date="2008" name="Nat. Genet.">
        <title>The Pristionchus pacificus genome provides a unique perspective on nematode lifestyle and parasitism.</title>
        <authorList>
            <person name="Dieterich C."/>
            <person name="Clifton S.W."/>
            <person name="Schuster L.N."/>
            <person name="Chinwalla A."/>
            <person name="Delehaunty K."/>
            <person name="Dinkelacker I."/>
            <person name="Fulton L."/>
            <person name="Fulton R."/>
            <person name="Godfrey J."/>
            <person name="Minx P."/>
            <person name="Mitreva M."/>
            <person name="Roeseler W."/>
            <person name="Tian H."/>
            <person name="Witte H."/>
            <person name="Yang S.P."/>
            <person name="Wilson R.K."/>
            <person name="Sommer R.J."/>
        </authorList>
    </citation>
    <scope>NUCLEOTIDE SEQUENCE [LARGE SCALE GENOMIC DNA]</scope>
    <source>
        <strain evidence="3">PS312</strain>
    </source>
</reference>
<name>A0A2A6C5T7_PRIPA</name>
<organism evidence="2 3">
    <name type="scientific">Pristionchus pacificus</name>
    <name type="common">Parasitic nematode worm</name>
    <dbReference type="NCBI Taxonomy" id="54126"/>
    <lineage>
        <taxon>Eukaryota</taxon>
        <taxon>Metazoa</taxon>
        <taxon>Ecdysozoa</taxon>
        <taxon>Nematoda</taxon>
        <taxon>Chromadorea</taxon>
        <taxon>Rhabditida</taxon>
        <taxon>Rhabditina</taxon>
        <taxon>Diplogasteromorpha</taxon>
        <taxon>Diplogasteroidea</taxon>
        <taxon>Neodiplogasteridae</taxon>
        <taxon>Pristionchus</taxon>
    </lineage>
</organism>
<accession>A0A8R1Z290</accession>
<sequence>MTAPQSDVARAAATFSSIDKMGVNQAIKDHLTRADNIRDHERLEDQRSTISPSMIPPCAPLLDHSLMRRLAVDAEHGGSVRIRPTSEAAKDEQQTEATQQHSMNDCDDETRRANHLMLVLQEGGETDQSEGEGEFEYGQRCDALARTLHVPFLIALKKKGIMAKLDQTELDSVRKRERVPAMVATSAARADTPIMVAEMAIRPGME</sequence>
<gene>
    <name evidence="2" type="primary">WBGene00282096</name>
</gene>
<dbReference type="Proteomes" id="UP000005239">
    <property type="component" value="Unassembled WGS sequence"/>
</dbReference>
<feature type="region of interest" description="Disordered" evidence="1">
    <location>
        <begin position="77"/>
        <end position="105"/>
    </location>
</feature>
<evidence type="ECO:0000313" key="3">
    <source>
        <dbReference type="Proteomes" id="UP000005239"/>
    </source>
</evidence>
<reference evidence="2" key="2">
    <citation type="submission" date="2022-06" db="UniProtKB">
        <authorList>
            <consortium name="EnsemblMetazoa"/>
        </authorList>
    </citation>
    <scope>IDENTIFICATION</scope>
    <source>
        <strain evidence="2">PS312</strain>
    </source>
</reference>
<feature type="region of interest" description="Disordered" evidence="1">
    <location>
        <begin position="37"/>
        <end position="56"/>
    </location>
</feature>
<evidence type="ECO:0000313" key="2">
    <source>
        <dbReference type="EnsemblMetazoa" id="PPA43727.1"/>
    </source>
</evidence>
<proteinExistence type="predicted"/>